<dbReference type="InterPro" id="IPR002559">
    <property type="entry name" value="Transposase_11"/>
</dbReference>
<gene>
    <name evidence="3" type="ORF">BLTE_07370</name>
</gene>
<protein>
    <recommendedName>
        <fullName evidence="2">Transposase IS4-like domain-containing protein</fullName>
    </recommendedName>
</protein>
<dbReference type="PANTHER" id="PTHR30007">
    <property type="entry name" value="PHP DOMAIN PROTEIN"/>
    <property type="match status" value="1"/>
</dbReference>
<feature type="compositionally biased region" description="Low complexity" evidence="1">
    <location>
        <begin position="108"/>
        <end position="127"/>
    </location>
</feature>
<dbReference type="GO" id="GO:0006313">
    <property type="term" value="P:DNA transposition"/>
    <property type="evidence" value="ECO:0007669"/>
    <property type="project" value="InterPro"/>
</dbReference>
<feature type="domain" description="Transposase IS4-like" evidence="2">
    <location>
        <begin position="4"/>
        <end position="102"/>
    </location>
</feature>
<evidence type="ECO:0000259" key="2">
    <source>
        <dbReference type="Pfam" id="PF01609"/>
    </source>
</evidence>
<dbReference type="EMBL" id="AP018907">
    <property type="protein sequence ID" value="BBF92052.1"/>
    <property type="molecule type" value="Genomic_DNA"/>
</dbReference>
<name>A0A348FXL9_9HYPH</name>
<proteinExistence type="predicted"/>
<dbReference type="AlphaFoldDB" id="A0A348FXL9"/>
<dbReference type="Proteomes" id="UP000266934">
    <property type="component" value="Chromosome"/>
</dbReference>
<dbReference type="OrthoDB" id="9798237at2"/>
<accession>A0A348FXL9</accession>
<dbReference type="Pfam" id="PF01609">
    <property type="entry name" value="DDE_Tnp_1"/>
    <property type="match status" value="1"/>
</dbReference>
<organism evidence="3 4">
    <name type="scientific">Blastochloris tepida</name>
    <dbReference type="NCBI Taxonomy" id="2233851"/>
    <lineage>
        <taxon>Bacteria</taxon>
        <taxon>Pseudomonadati</taxon>
        <taxon>Pseudomonadota</taxon>
        <taxon>Alphaproteobacteria</taxon>
        <taxon>Hyphomicrobiales</taxon>
        <taxon>Blastochloridaceae</taxon>
        <taxon>Blastochloris</taxon>
    </lineage>
</organism>
<dbReference type="GO" id="GO:0004803">
    <property type="term" value="F:transposase activity"/>
    <property type="evidence" value="ECO:0007669"/>
    <property type="project" value="InterPro"/>
</dbReference>
<sequence>MSTVHALTDRDCRPIAFLLTGGNVADCTAGHDLLKQLPDARILHADKGYDSNAIRQQVEANGTMPNIPPKLNRRWKGTFSRVVYRARNAIERMFCRLKDFLGASPPDTTASPSISSPRSTSPRSPASGYESGP</sequence>
<evidence type="ECO:0000256" key="1">
    <source>
        <dbReference type="SAM" id="MobiDB-lite"/>
    </source>
</evidence>
<feature type="region of interest" description="Disordered" evidence="1">
    <location>
        <begin position="102"/>
        <end position="133"/>
    </location>
</feature>
<keyword evidence="4" id="KW-1185">Reference proteome</keyword>
<dbReference type="KEGG" id="blag:BLTE_07370"/>
<evidence type="ECO:0000313" key="3">
    <source>
        <dbReference type="EMBL" id="BBF92052.1"/>
    </source>
</evidence>
<dbReference type="GO" id="GO:0003677">
    <property type="term" value="F:DNA binding"/>
    <property type="evidence" value="ECO:0007669"/>
    <property type="project" value="InterPro"/>
</dbReference>
<evidence type="ECO:0000313" key="4">
    <source>
        <dbReference type="Proteomes" id="UP000266934"/>
    </source>
</evidence>
<dbReference type="PANTHER" id="PTHR30007:SF1">
    <property type="entry name" value="BLR1914 PROTEIN"/>
    <property type="match status" value="1"/>
</dbReference>
<reference evidence="3 4" key="1">
    <citation type="submission" date="2018-08" db="EMBL/GenBank/DDBJ databases">
        <title>Complete genome sequencing of Blastochloris tepida GI.</title>
        <authorList>
            <person name="Tsukatani Y."/>
            <person name="Mori H."/>
        </authorList>
    </citation>
    <scope>NUCLEOTIDE SEQUENCE [LARGE SCALE GENOMIC DNA]</scope>
    <source>
        <strain evidence="3 4">GI</strain>
    </source>
</reference>